<proteinExistence type="predicted"/>
<comment type="caution">
    <text evidence="1">The sequence shown here is derived from an EMBL/GenBank/DDBJ whole genome shotgun (WGS) entry which is preliminary data.</text>
</comment>
<gene>
    <name evidence="1" type="ORF">DC346_06830</name>
</gene>
<dbReference type="SUPFAM" id="SSF53756">
    <property type="entry name" value="UDP-Glycosyltransferase/glycogen phosphorylase"/>
    <property type="match status" value="1"/>
</dbReference>
<dbReference type="AlphaFoldDB" id="A0A365PJN2"/>
<protein>
    <submittedName>
        <fullName evidence="1">Glycosyltransferase family 1 protein</fullName>
    </submittedName>
</protein>
<name>A0A365PJN2_ACIJU</name>
<reference evidence="1 2" key="1">
    <citation type="submission" date="2018-04" db="EMBL/GenBank/DDBJ databases">
        <title>Acinetobacter junii Genome sequencing and assembly.</title>
        <authorList>
            <person name="Su J."/>
            <person name="Rensing C."/>
            <person name="Mazhar H.S."/>
        </authorList>
    </citation>
    <scope>NUCLEOTIDE SEQUENCE [LARGE SCALE GENOMIC DNA]</scope>
    <source>
        <strain evidence="1 2">SC22</strain>
    </source>
</reference>
<dbReference type="EMBL" id="QEWH01000034">
    <property type="protein sequence ID" value="RBA48410.1"/>
    <property type="molecule type" value="Genomic_DNA"/>
</dbReference>
<dbReference type="GO" id="GO:0016740">
    <property type="term" value="F:transferase activity"/>
    <property type="evidence" value="ECO:0007669"/>
    <property type="project" value="UniProtKB-KW"/>
</dbReference>
<accession>A0A365PJN2</accession>
<dbReference type="Gene3D" id="3.40.50.2000">
    <property type="entry name" value="Glycogen Phosphorylase B"/>
    <property type="match status" value="2"/>
</dbReference>
<evidence type="ECO:0000313" key="1">
    <source>
        <dbReference type="EMBL" id="RBA48410.1"/>
    </source>
</evidence>
<evidence type="ECO:0000313" key="2">
    <source>
        <dbReference type="Proteomes" id="UP000253688"/>
    </source>
</evidence>
<dbReference type="RefSeq" id="WP_112987041.1">
    <property type="nucleotide sequence ID" value="NZ_CP131470.1"/>
</dbReference>
<sequence length="322" mass="37171">MDKIFFIGKLPSPIGGVTVFNQRKLEQLSNNTKNANIVLLEPCKKNFLKIVVALRSKEIKHLSASNFILILLACFFARYGTVIFYDHNSSRHFSSLLNWRKEIYLKFFRKCKNIMLVNEHLKENYRVFNEFYEINNKFITISAFLPPAKAELADILSTYDQRLLDLYETALKNKQRKIILTSAFQPNLDAKGADIYTLGSLIDIFAKLAPKYKHDYFLIAIANYPETSFSQEIKEKVRLLTDKYDNLIFLENDKKIWPLLTVTKLFIRATTTDGDSVSLREALYFGAPVLASDVVPRPDGVMLFNLEKDDLSQKVDEYLGSY</sequence>
<organism evidence="1 2">
    <name type="scientific">Acinetobacter junii</name>
    <dbReference type="NCBI Taxonomy" id="40215"/>
    <lineage>
        <taxon>Bacteria</taxon>
        <taxon>Pseudomonadati</taxon>
        <taxon>Pseudomonadota</taxon>
        <taxon>Gammaproteobacteria</taxon>
        <taxon>Moraxellales</taxon>
        <taxon>Moraxellaceae</taxon>
        <taxon>Acinetobacter</taxon>
    </lineage>
</organism>
<dbReference type="Proteomes" id="UP000253688">
    <property type="component" value="Unassembled WGS sequence"/>
</dbReference>
<keyword evidence="1" id="KW-0808">Transferase</keyword>